<evidence type="ECO:0000256" key="2">
    <source>
        <dbReference type="ARBA" id="ARBA00010219"/>
    </source>
</evidence>
<dbReference type="NCBIfam" id="TIGR00652">
    <property type="entry name" value="DapF"/>
    <property type="match status" value="1"/>
</dbReference>
<feature type="binding site" evidence="8">
    <location>
        <begin position="70"/>
        <end position="71"/>
    </location>
    <ligand>
        <name>substrate</name>
    </ligand>
</feature>
<name>A0A3Z9G6A6_CAMCO</name>
<dbReference type="HAMAP" id="MF_00197">
    <property type="entry name" value="DAP_epimerase"/>
    <property type="match status" value="1"/>
</dbReference>
<proteinExistence type="inferred from homology"/>
<keyword evidence="5 8" id="KW-0457">Lysine biosynthesis</keyword>
<evidence type="ECO:0000256" key="8">
    <source>
        <dbReference type="HAMAP-Rule" id="MF_00197"/>
    </source>
</evidence>
<gene>
    <name evidence="8" type="primary">dapF</name>
    <name evidence="10" type="ORF">DSX26_03530</name>
    <name evidence="11" type="ORF">DYU70_04405</name>
</gene>
<evidence type="ECO:0000256" key="3">
    <source>
        <dbReference type="ARBA" id="ARBA00013080"/>
    </source>
</evidence>
<comment type="pathway">
    <text evidence="1 8">Amino-acid biosynthesis; L-lysine biosynthesis via DAP pathway; DL-2,6-diaminopimelate from LL-2,6-diaminopimelate: step 1/1.</text>
</comment>
<feature type="site" description="Could be important to modulate the pK values of the two catalytic cysteine residues" evidence="8">
    <location>
        <position position="138"/>
    </location>
</feature>
<feature type="binding site" evidence="8">
    <location>
        <begin position="193"/>
        <end position="194"/>
    </location>
    <ligand>
        <name>substrate</name>
    </ligand>
</feature>
<dbReference type="SUPFAM" id="SSF54506">
    <property type="entry name" value="Diaminopimelate epimerase-like"/>
    <property type="match status" value="2"/>
</dbReference>
<comment type="subunit">
    <text evidence="8">Homodimer.</text>
</comment>
<evidence type="ECO:0000313" key="11">
    <source>
        <dbReference type="EMBL" id="EAL9204400.1"/>
    </source>
</evidence>
<comment type="subcellular location">
    <subcellularLocation>
        <location evidence="8">Cytoplasm</location>
    </subcellularLocation>
</comment>
<accession>A0A3Z9G6A6</accession>
<feature type="binding site" evidence="8">
    <location>
        <position position="164"/>
    </location>
    <ligand>
        <name>substrate</name>
    </ligand>
</feature>
<dbReference type="Gene3D" id="3.10.310.10">
    <property type="entry name" value="Diaminopimelate Epimerase, Chain A, domain 1"/>
    <property type="match status" value="2"/>
</dbReference>
<sequence>MKFYKYCASGNDFVITNADRKEDRSALAKELCNRYEGIGADGFIVILPHEKYDFEWEFYNNDGSRAAMCGNGSRAAAHFAHHINGIKPHMAFLTGAGVIKANVDNNSVEVSLGKIKNIQDAFSECEKNWQLCDTGVPHLVHFCENLDEFDLKLCKQMREKYNANVNFVKVENDNTLRVRTFERGVEDETQACGTGMGACFYLAFLNKKIHNQARVIPKSGEELSFKFENEELFFKGKVRYCFEANYNFS</sequence>
<dbReference type="KEGG" id="ccof:VC76_07550"/>
<evidence type="ECO:0000256" key="6">
    <source>
        <dbReference type="ARBA" id="ARBA00023235"/>
    </source>
</evidence>
<evidence type="ECO:0000313" key="12">
    <source>
        <dbReference type="Proteomes" id="UP000352088"/>
    </source>
</evidence>
<dbReference type="InterPro" id="IPR001653">
    <property type="entry name" value="DAP_epimerase_DapF"/>
</dbReference>
<dbReference type="EMBL" id="AACQHW010000003">
    <property type="protein sequence ID" value="EAL6850536.1"/>
    <property type="molecule type" value="Genomic_DNA"/>
</dbReference>
<protein>
    <recommendedName>
        <fullName evidence="3 8">Diaminopimelate epimerase</fullName>
        <shortName evidence="8">DAP epimerase</shortName>
        <ecNumber evidence="3 8">5.1.1.7</ecNumber>
    </recommendedName>
    <alternativeName>
        <fullName evidence="8">PLP-independent amino acid racemase</fullName>
    </alternativeName>
</protein>
<feature type="active site" description="Proton acceptor" evidence="8">
    <location>
        <position position="192"/>
    </location>
</feature>
<feature type="binding site" evidence="8">
    <location>
        <position position="11"/>
    </location>
    <ligand>
        <name>substrate</name>
    </ligand>
</feature>
<dbReference type="GO" id="GO:0009089">
    <property type="term" value="P:lysine biosynthetic process via diaminopimelate"/>
    <property type="evidence" value="ECO:0007669"/>
    <property type="project" value="UniProtKB-UniRule"/>
</dbReference>
<dbReference type="PROSITE" id="PS01326">
    <property type="entry name" value="DAP_EPIMERASE"/>
    <property type="match status" value="1"/>
</dbReference>
<dbReference type="InterPro" id="IPR018510">
    <property type="entry name" value="DAP_epimerase_AS"/>
</dbReference>
<dbReference type="PANTHER" id="PTHR31689:SF0">
    <property type="entry name" value="DIAMINOPIMELATE EPIMERASE"/>
    <property type="match status" value="1"/>
</dbReference>
<evidence type="ECO:0000256" key="5">
    <source>
        <dbReference type="ARBA" id="ARBA00023154"/>
    </source>
</evidence>
<dbReference type="Proteomes" id="UP000411403">
    <property type="component" value="Unassembled WGS sequence"/>
</dbReference>
<evidence type="ECO:0000256" key="1">
    <source>
        <dbReference type="ARBA" id="ARBA00005196"/>
    </source>
</evidence>
<dbReference type="EMBL" id="AACSIE010000003">
    <property type="protein sequence ID" value="EAL9204400.1"/>
    <property type="molecule type" value="Genomic_DNA"/>
</dbReference>
<feature type="binding site" evidence="8">
    <location>
        <begin position="182"/>
        <end position="183"/>
    </location>
    <ligand>
        <name>substrate</name>
    </ligand>
</feature>
<comment type="caution">
    <text evidence="11">The sequence shown here is derived from an EMBL/GenBank/DDBJ whole genome shotgun (WGS) entry which is preliminary data.</text>
</comment>
<reference evidence="11 13" key="1">
    <citation type="submission" date="2018-08" db="EMBL/GenBank/DDBJ databases">
        <authorList>
            <consortium name="NARMS: The National Antimicrobial Resistance Monitoring System"/>
        </authorList>
    </citation>
    <scope>NUCLEOTIDE SEQUENCE [LARGE SCALE GENOMIC DNA]</scope>
    <source>
        <strain evidence="11 13">CVM N17C171</strain>
        <strain evidence="10 12">CVM N17C548</strain>
    </source>
</reference>
<comment type="function">
    <text evidence="8">Catalyzes the stereoinversion of LL-2,6-diaminopimelate (L,L-DAP) to meso-diaminopimelate (meso-DAP), a precursor of L-lysine and an essential component of the bacterial peptidoglycan.</text>
</comment>
<dbReference type="GO" id="GO:0005829">
    <property type="term" value="C:cytosol"/>
    <property type="evidence" value="ECO:0007669"/>
    <property type="project" value="TreeGrafter"/>
</dbReference>
<evidence type="ECO:0000256" key="9">
    <source>
        <dbReference type="PROSITE-ProRule" id="PRU10125"/>
    </source>
</evidence>
<comment type="catalytic activity">
    <reaction evidence="7 8">
        <text>(2S,6S)-2,6-diaminopimelate = meso-2,6-diaminopimelate</text>
        <dbReference type="Rhea" id="RHEA:15393"/>
        <dbReference type="ChEBI" id="CHEBI:57609"/>
        <dbReference type="ChEBI" id="CHEBI:57791"/>
        <dbReference type="EC" id="5.1.1.7"/>
    </reaction>
</comment>
<feature type="active site" description="Proton donor" evidence="8">
    <location>
        <position position="69"/>
    </location>
</feature>
<dbReference type="EC" id="5.1.1.7" evidence="3 8"/>
<keyword evidence="6 8" id="KW-0413">Isomerase</keyword>
<dbReference type="RefSeq" id="WP_002795329.1">
    <property type="nucleotide sequence ID" value="NZ_AP028338.1"/>
</dbReference>
<evidence type="ECO:0000256" key="4">
    <source>
        <dbReference type="ARBA" id="ARBA00022605"/>
    </source>
</evidence>
<feature type="active site" evidence="9">
    <location>
        <position position="69"/>
    </location>
</feature>
<dbReference type="AlphaFoldDB" id="A0A3Z9G6A6"/>
<evidence type="ECO:0000313" key="10">
    <source>
        <dbReference type="EMBL" id="EAL6850536.1"/>
    </source>
</evidence>
<comment type="similarity">
    <text evidence="2 8">Belongs to the diaminopimelate epimerase family.</text>
</comment>
<feature type="binding site" evidence="8">
    <location>
        <position position="60"/>
    </location>
    <ligand>
        <name>substrate</name>
    </ligand>
</feature>
<dbReference type="Pfam" id="PF01678">
    <property type="entry name" value="DAP_epimerase"/>
    <property type="match status" value="2"/>
</dbReference>
<feature type="site" description="Could be important to modulate the pK values of the two catalytic cysteine residues" evidence="8">
    <location>
        <position position="182"/>
    </location>
</feature>
<keyword evidence="8" id="KW-0963">Cytoplasm</keyword>
<keyword evidence="4 8" id="KW-0028">Amino-acid biosynthesis</keyword>
<dbReference type="Proteomes" id="UP000352088">
    <property type="component" value="Unassembled WGS sequence"/>
</dbReference>
<dbReference type="PANTHER" id="PTHR31689">
    <property type="entry name" value="DIAMINOPIMELATE EPIMERASE, CHLOROPLASTIC"/>
    <property type="match status" value="1"/>
</dbReference>
<evidence type="ECO:0000256" key="7">
    <source>
        <dbReference type="ARBA" id="ARBA00051712"/>
    </source>
</evidence>
<organism evidence="11 13">
    <name type="scientific">Campylobacter coli</name>
    <dbReference type="NCBI Taxonomy" id="195"/>
    <lineage>
        <taxon>Bacteria</taxon>
        <taxon>Pseudomonadati</taxon>
        <taxon>Campylobacterota</taxon>
        <taxon>Epsilonproteobacteria</taxon>
        <taxon>Campylobacterales</taxon>
        <taxon>Campylobacteraceae</taxon>
        <taxon>Campylobacter</taxon>
    </lineage>
</organism>
<comment type="caution">
    <text evidence="8">Lacks conserved residue(s) required for the propagation of feature annotation.</text>
</comment>
<dbReference type="GO" id="GO:0008837">
    <property type="term" value="F:diaminopimelate epimerase activity"/>
    <property type="evidence" value="ECO:0007669"/>
    <property type="project" value="UniProtKB-UniRule"/>
</dbReference>
<evidence type="ECO:0000313" key="13">
    <source>
        <dbReference type="Proteomes" id="UP000411403"/>
    </source>
</evidence>
<dbReference type="UniPathway" id="UPA00034">
    <property type="reaction ID" value="UER00025"/>
</dbReference>